<feature type="non-terminal residue" evidence="3">
    <location>
        <position position="1"/>
    </location>
</feature>
<dbReference type="InterPro" id="IPR036875">
    <property type="entry name" value="Znf_CCHC_sf"/>
</dbReference>
<proteinExistence type="predicted"/>
<keyword evidence="4" id="KW-1185">Reference proteome</keyword>
<feature type="non-terminal residue" evidence="3">
    <location>
        <position position="222"/>
    </location>
</feature>
<organism evidence="4">
    <name type="scientific">Camponotus floridanus</name>
    <name type="common">Florida carpenter ant</name>
    <dbReference type="NCBI Taxonomy" id="104421"/>
    <lineage>
        <taxon>Eukaryota</taxon>
        <taxon>Metazoa</taxon>
        <taxon>Ecdysozoa</taxon>
        <taxon>Arthropoda</taxon>
        <taxon>Hexapoda</taxon>
        <taxon>Insecta</taxon>
        <taxon>Pterygota</taxon>
        <taxon>Neoptera</taxon>
        <taxon>Endopterygota</taxon>
        <taxon>Hymenoptera</taxon>
        <taxon>Apocrita</taxon>
        <taxon>Aculeata</taxon>
        <taxon>Formicoidea</taxon>
        <taxon>Formicidae</taxon>
        <taxon>Formicinae</taxon>
        <taxon>Camponotus</taxon>
    </lineage>
</organism>
<dbReference type="OMA" id="IAWITCP"/>
<evidence type="ECO:0000259" key="2">
    <source>
        <dbReference type="PROSITE" id="PS50158"/>
    </source>
</evidence>
<reference evidence="3 4" key="1">
    <citation type="journal article" date="2010" name="Science">
        <title>Genomic comparison of the ants Camponotus floridanus and Harpegnathos saltator.</title>
        <authorList>
            <person name="Bonasio R."/>
            <person name="Zhang G."/>
            <person name="Ye C."/>
            <person name="Mutti N.S."/>
            <person name="Fang X."/>
            <person name="Qin N."/>
            <person name="Donahue G."/>
            <person name="Yang P."/>
            <person name="Li Q."/>
            <person name="Li C."/>
            <person name="Zhang P."/>
            <person name="Huang Z."/>
            <person name="Berger S.L."/>
            <person name="Reinberg D."/>
            <person name="Wang J."/>
            <person name="Liebig J."/>
        </authorList>
    </citation>
    <scope>NUCLEOTIDE SEQUENCE [LARGE SCALE GENOMIC DNA]</scope>
    <source>
        <strain evidence="4">C129</strain>
    </source>
</reference>
<dbReference type="GO" id="GO:0003676">
    <property type="term" value="F:nucleic acid binding"/>
    <property type="evidence" value="ECO:0007669"/>
    <property type="project" value="InterPro"/>
</dbReference>
<dbReference type="InterPro" id="IPR001878">
    <property type="entry name" value="Znf_CCHC"/>
</dbReference>
<dbReference type="SMART" id="SM00343">
    <property type="entry name" value="ZnF_C2HC"/>
    <property type="match status" value="2"/>
</dbReference>
<dbReference type="InParanoid" id="E2AC42"/>
<accession>E2AC42</accession>
<gene>
    <name evidence="3" type="ORF">EAG_02451</name>
</gene>
<dbReference type="Gene3D" id="4.10.60.10">
    <property type="entry name" value="Zinc finger, CCHC-type"/>
    <property type="match status" value="1"/>
</dbReference>
<dbReference type="Proteomes" id="UP000000311">
    <property type="component" value="Unassembled WGS sequence"/>
</dbReference>
<keyword evidence="1" id="KW-0862">Zinc</keyword>
<keyword evidence="1" id="KW-0479">Metal-binding</keyword>
<name>E2AC42_CAMFO</name>
<feature type="domain" description="CCHC-type" evidence="2">
    <location>
        <begin position="194"/>
        <end position="207"/>
    </location>
</feature>
<dbReference type="SUPFAM" id="SSF57756">
    <property type="entry name" value="Retrovirus zinc finger-like domains"/>
    <property type="match status" value="1"/>
</dbReference>
<dbReference type="EMBL" id="GL438406">
    <property type="protein sequence ID" value="EFN68990.1"/>
    <property type="molecule type" value="Genomic_DNA"/>
</dbReference>
<sequence length="222" mass="24304">RRLSKPAVVTITSKPDGISYADILARAREKVSLQEIGIQETVIRRAPNGAIVIEVSGPQSKQLASVLGSRLSEALGKEARVKNPVAMGELRIRGIDPSTTTEEIKGELEILGGCTRSDFKVSPINNMRDGMGIAWITCPLDIALKIAEHGHLKLGWTRVKIELMKKRPVQCFRCWHFGHVRTNCRSDRDRTGMCFRCGLTGHNAANCGAGMPKCAVCEELGK</sequence>
<dbReference type="AlphaFoldDB" id="E2AC42"/>
<dbReference type="STRING" id="104421.E2AC42"/>
<evidence type="ECO:0000313" key="3">
    <source>
        <dbReference type="EMBL" id="EFN68990.1"/>
    </source>
</evidence>
<evidence type="ECO:0000256" key="1">
    <source>
        <dbReference type="PROSITE-ProRule" id="PRU00047"/>
    </source>
</evidence>
<protein>
    <recommendedName>
        <fullName evidence="2">CCHC-type domain-containing protein</fullName>
    </recommendedName>
</protein>
<dbReference type="OrthoDB" id="8067821at2759"/>
<keyword evidence="1" id="KW-0863">Zinc-finger</keyword>
<evidence type="ECO:0000313" key="4">
    <source>
        <dbReference type="Proteomes" id="UP000000311"/>
    </source>
</evidence>
<dbReference type="PROSITE" id="PS50158">
    <property type="entry name" value="ZF_CCHC"/>
    <property type="match status" value="1"/>
</dbReference>
<dbReference type="GO" id="GO:0008270">
    <property type="term" value="F:zinc ion binding"/>
    <property type="evidence" value="ECO:0007669"/>
    <property type="project" value="UniProtKB-KW"/>
</dbReference>